<evidence type="ECO:0000256" key="6">
    <source>
        <dbReference type="ARBA" id="ARBA00023136"/>
    </source>
</evidence>
<keyword evidence="9" id="KW-1185">Reference proteome</keyword>
<dbReference type="PROSITE" id="PS01311">
    <property type="entry name" value="LGT"/>
    <property type="match status" value="1"/>
</dbReference>
<evidence type="ECO:0000256" key="1">
    <source>
        <dbReference type="ARBA" id="ARBA00007150"/>
    </source>
</evidence>
<dbReference type="GO" id="GO:0042158">
    <property type="term" value="P:lipoprotein biosynthetic process"/>
    <property type="evidence" value="ECO:0007669"/>
    <property type="project" value="UniProtKB-UniRule"/>
</dbReference>
<feature type="transmembrane region" description="Helical" evidence="7">
    <location>
        <begin position="24"/>
        <end position="41"/>
    </location>
</feature>
<organism evidence="8 9">
    <name type="scientific">Candidatus Tachikawaea gelatinosa</name>
    <dbReference type="NCBI Taxonomy" id="1410383"/>
    <lineage>
        <taxon>Bacteria</taxon>
        <taxon>Pseudomonadati</taxon>
        <taxon>Pseudomonadota</taxon>
        <taxon>Gammaproteobacteria</taxon>
        <taxon>Enterobacterales</taxon>
        <taxon>Enterobacteriaceae</taxon>
        <taxon>Candidatus Tachikawaea</taxon>
    </lineage>
</organism>
<feature type="transmembrane region" description="Helical" evidence="7">
    <location>
        <begin position="226"/>
        <end position="246"/>
    </location>
</feature>
<dbReference type="GO" id="GO:0005886">
    <property type="term" value="C:plasma membrane"/>
    <property type="evidence" value="ECO:0007669"/>
    <property type="project" value="UniProtKB-SubCell"/>
</dbReference>
<dbReference type="STRING" id="1410383.TGUWTKB_1960"/>
<dbReference type="HOGENOM" id="CLU_013386_1_0_6"/>
<reference evidence="9" key="1">
    <citation type="submission" date="2013-11" db="EMBL/GenBank/DDBJ databases">
        <title>Symbiont-containing voluminous jelly as an extraordinary maternal gift for overwintering insect nymphs.</title>
        <authorList>
            <person name="Kaiwa N."/>
            <person name="Hosokawa T."/>
            <person name="Nikoh N."/>
            <person name="Meng X.Y."/>
            <person name="Tanahashi M."/>
            <person name="Moriyama M."/>
            <person name="Maeda T."/>
            <person name="Yamaguchi K."/>
            <person name="Shigenobu S."/>
            <person name="Ito M."/>
            <person name="Fukatsu T."/>
        </authorList>
    </citation>
    <scope>NUCLEOTIDE SEQUENCE [LARGE SCALE GENOMIC DNA]</scope>
    <source>
        <strain evidence="9">UwTKB</strain>
    </source>
</reference>
<feature type="transmembrane region" description="Helical" evidence="7">
    <location>
        <begin position="201"/>
        <end position="219"/>
    </location>
</feature>
<keyword evidence="8" id="KW-0449">Lipoprotein</keyword>
<feature type="binding site" evidence="7">
    <location>
        <position position="144"/>
    </location>
    <ligand>
        <name>a 1,2-diacyl-sn-glycero-3-phospho-(1'-sn-glycerol)</name>
        <dbReference type="ChEBI" id="CHEBI:64716"/>
    </ligand>
</feature>
<evidence type="ECO:0000256" key="3">
    <source>
        <dbReference type="ARBA" id="ARBA00022679"/>
    </source>
</evidence>
<dbReference type="Pfam" id="PF01790">
    <property type="entry name" value="LGT"/>
    <property type="match status" value="1"/>
</dbReference>
<dbReference type="UniPathway" id="UPA00664"/>
<evidence type="ECO:0000256" key="5">
    <source>
        <dbReference type="ARBA" id="ARBA00022989"/>
    </source>
</evidence>
<dbReference type="GO" id="GO:0008961">
    <property type="term" value="F:phosphatidylglycerol-prolipoprotein diacylglyceryl transferase activity"/>
    <property type="evidence" value="ECO:0007669"/>
    <property type="project" value="UniProtKB-UniRule"/>
</dbReference>
<dbReference type="Proteomes" id="UP000031627">
    <property type="component" value="Chromosome"/>
</dbReference>
<gene>
    <name evidence="7 8" type="primary">lgt</name>
    <name evidence="8" type="ORF">TGUWTKB_1960</name>
</gene>
<dbReference type="PANTHER" id="PTHR30589">
    <property type="entry name" value="PROLIPOPROTEIN DIACYLGLYCERYL TRANSFERASE"/>
    <property type="match status" value="1"/>
</dbReference>
<comment type="catalytic activity">
    <reaction evidence="7">
        <text>L-cysteinyl-[prolipoprotein] + a 1,2-diacyl-sn-glycero-3-phospho-(1'-sn-glycerol) = an S-1,2-diacyl-sn-glyceryl-L-cysteinyl-[prolipoprotein] + sn-glycerol 1-phosphate + H(+)</text>
        <dbReference type="Rhea" id="RHEA:56712"/>
        <dbReference type="Rhea" id="RHEA-COMP:14679"/>
        <dbReference type="Rhea" id="RHEA-COMP:14680"/>
        <dbReference type="ChEBI" id="CHEBI:15378"/>
        <dbReference type="ChEBI" id="CHEBI:29950"/>
        <dbReference type="ChEBI" id="CHEBI:57685"/>
        <dbReference type="ChEBI" id="CHEBI:64716"/>
        <dbReference type="ChEBI" id="CHEBI:140658"/>
        <dbReference type="EC" id="2.5.1.145"/>
    </reaction>
</comment>
<keyword evidence="5 7" id="KW-1133">Transmembrane helix</keyword>
<dbReference type="KEGG" id="sbw:TGUWTKB_1960"/>
<protein>
    <recommendedName>
        <fullName evidence="7">Phosphatidylglycerol--prolipoprotein diacylglyceryl transferase</fullName>
        <ecNumber evidence="7">2.5.1.145</ecNumber>
    </recommendedName>
</protein>
<keyword evidence="3 7" id="KW-0808">Transferase</keyword>
<dbReference type="InterPro" id="IPR001640">
    <property type="entry name" value="Lgt"/>
</dbReference>
<evidence type="ECO:0000256" key="2">
    <source>
        <dbReference type="ARBA" id="ARBA00022475"/>
    </source>
</evidence>
<feature type="transmembrane region" description="Helical" evidence="7">
    <location>
        <begin position="61"/>
        <end position="81"/>
    </location>
</feature>
<comment type="function">
    <text evidence="7">Catalyzes the transfer of the diacylglyceryl group from phosphatidylglycerol to the sulfhydryl group of the N-terminal cysteine of a prolipoprotein, the first step in the formation of mature lipoproteins.</text>
</comment>
<accession>A0A090ARL7</accession>
<keyword evidence="4 7" id="KW-0812">Transmembrane</keyword>
<proteinExistence type="inferred from homology"/>
<reference evidence="8 9" key="2">
    <citation type="journal article" date="2014" name="Curr. Biol.">
        <title>Symbiont-Supplemented Maternal Investment Underpinning Host's Ecological Adaptation.</title>
        <authorList>
            <person name="Kaiwa N."/>
            <person name="Hosokawa T."/>
            <person name="Nikoh N."/>
            <person name="Tanahashi M."/>
            <person name="Moriyama M."/>
            <person name="Meng X.Y."/>
            <person name="Maeda T."/>
            <person name="Yamaguchi K."/>
            <person name="Shigenobu S."/>
            <person name="Ito M."/>
            <person name="Fukatsu T."/>
        </authorList>
    </citation>
    <scope>NUCLEOTIDE SEQUENCE [LARGE SCALE GENOMIC DNA]</scope>
    <source>
        <strain evidence="8 9">UwTKB</strain>
    </source>
</reference>
<feature type="transmembrane region" description="Helical" evidence="7">
    <location>
        <begin position="266"/>
        <end position="287"/>
    </location>
</feature>
<comment type="subcellular location">
    <subcellularLocation>
        <location evidence="7">Cell membrane</location>
        <topology evidence="7">Multi-pass membrane protein</topology>
    </subcellularLocation>
</comment>
<evidence type="ECO:0000256" key="4">
    <source>
        <dbReference type="ARBA" id="ARBA00022692"/>
    </source>
</evidence>
<dbReference type="HAMAP" id="MF_01147">
    <property type="entry name" value="Lgt"/>
    <property type="match status" value="1"/>
</dbReference>
<keyword evidence="2 7" id="KW-1003">Cell membrane</keyword>
<dbReference type="EC" id="2.5.1.145" evidence="7"/>
<name>A0A090ARL7_9ENTR</name>
<evidence type="ECO:0000313" key="8">
    <source>
        <dbReference type="EMBL" id="BAP58440.1"/>
    </source>
</evidence>
<keyword evidence="6 7" id="KW-0472">Membrane</keyword>
<evidence type="ECO:0000256" key="7">
    <source>
        <dbReference type="HAMAP-Rule" id="MF_01147"/>
    </source>
</evidence>
<dbReference type="NCBIfam" id="TIGR00544">
    <property type="entry name" value="lgt"/>
    <property type="match status" value="1"/>
</dbReference>
<feature type="transmembrane region" description="Helical" evidence="7">
    <location>
        <begin position="131"/>
        <end position="149"/>
    </location>
</feature>
<dbReference type="PANTHER" id="PTHR30589:SF0">
    <property type="entry name" value="PHOSPHATIDYLGLYCEROL--PROLIPOPROTEIN DIACYLGLYCERYL TRANSFERASE"/>
    <property type="match status" value="1"/>
</dbReference>
<feature type="transmembrane region" description="Helical" evidence="7">
    <location>
        <begin position="101"/>
        <end position="119"/>
    </location>
</feature>
<evidence type="ECO:0000313" key="9">
    <source>
        <dbReference type="Proteomes" id="UP000031627"/>
    </source>
</evidence>
<comment type="similarity">
    <text evidence="1 7">Belongs to the Lgt family.</text>
</comment>
<sequence>MIYNNYLHFPQINPVIFSIGPINFYWYGLMYALSFFFAIYVGKKKSKKSLGVWKKEEINNLFHMSFWGAIIGGRLGYVLFYNIQLFLNNPFYLFKIWEGGMSFHGGLIGVIVIAFYFSKNSNKSFLKITDLIAPLIPFGLGAGRLGNFINGELWGRVSTSSCFSMLFPKSREIDLILAKNNIQYQILLKNYGVLPRHPSQIYEFFLEGILLFFIMNIIAKKYKKTGITSGTFMIIYGIFRIFSEFFREPDPQLGLFLKTISMGQILSLPMIFFGIFILIYSLNGFFYKNK</sequence>
<dbReference type="AlphaFoldDB" id="A0A090ARL7"/>
<dbReference type="EMBL" id="AP014521">
    <property type="protein sequence ID" value="BAP58440.1"/>
    <property type="molecule type" value="Genomic_DNA"/>
</dbReference>
<comment type="pathway">
    <text evidence="7">Protein modification; lipoprotein biosynthesis (diacylglyceryl transfer).</text>
</comment>